<dbReference type="GO" id="GO:0000155">
    <property type="term" value="F:phosphorelay sensor kinase activity"/>
    <property type="evidence" value="ECO:0007669"/>
    <property type="project" value="InterPro"/>
</dbReference>
<evidence type="ECO:0000256" key="5">
    <source>
        <dbReference type="ARBA" id="ARBA00022679"/>
    </source>
</evidence>
<dbReference type="SUPFAM" id="SSF55874">
    <property type="entry name" value="ATPase domain of HSP90 chaperone/DNA topoisomerase II/histidine kinase"/>
    <property type="match status" value="1"/>
</dbReference>
<evidence type="ECO:0000256" key="7">
    <source>
        <dbReference type="ARBA" id="ARBA00022777"/>
    </source>
</evidence>
<dbReference type="InterPro" id="IPR005467">
    <property type="entry name" value="His_kinase_dom"/>
</dbReference>
<dbReference type="AlphaFoldDB" id="A0A6S6TXM2"/>
<evidence type="ECO:0000313" key="13">
    <source>
        <dbReference type="EMBL" id="CAA6822897.1"/>
    </source>
</evidence>
<accession>A0A6S6TXM2</accession>
<dbReference type="CDD" id="cd00075">
    <property type="entry name" value="HATPase"/>
    <property type="match status" value="1"/>
</dbReference>
<dbReference type="SUPFAM" id="SSF47384">
    <property type="entry name" value="Homodimeric domain of signal transducing histidine kinase"/>
    <property type="match status" value="1"/>
</dbReference>
<dbReference type="PROSITE" id="PS50109">
    <property type="entry name" value="HIS_KIN"/>
    <property type="match status" value="1"/>
</dbReference>
<dbReference type="Pfam" id="PF02518">
    <property type="entry name" value="HATPase_c"/>
    <property type="match status" value="1"/>
</dbReference>
<comment type="subcellular location">
    <subcellularLocation>
        <location evidence="2">Membrane</location>
        <topology evidence="2">Multi-pass membrane protein</topology>
    </subcellularLocation>
</comment>
<evidence type="ECO:0000256" key="4">
    <source>
        <dbReference type="ARBA" id="ARBA00022553"/>
    </source>
</evidence>
<evidence type="ECO:0000256" key="3">
    <source>
        <dbReference type="ARBA" id="ARBA00012438"/>
    </source>
</evidence>
<dbReference type="InterPro" id="IPR003594">
    <property type="entry name" value="HATPase_dom"/>
</dbReference>
<dbReference type="InterPro" id="IPR036097">
    <property type="entry name" value="HisK_dim/P_sf"/>
</dbReference>
<evidence type="ECO:0000259" key="11">
    <source>
        <dbReference type="PROSITE" id="PS50109"/>
    </source>
</evidence>
<dbReference type="Gene3D" id="3.30.565.10">
    <property type="entry name" value="Histidine kinase-like ATPase, C-terminal domain"/>
    <property type="match status" value="1"/>
</dbReference>
<evidence type="ECO:0000256" key="2">
    <source>
        <dbReference type="ARBA" id="ARBA00004141"/>
    </source>
</evidence>
<keyword evidence="8 10" id="KW-1133">Transmembrane helix</keyword>
<evidence type="ECO:0000256" key="6">
    <source>
        <dbReference type="ARBA" id="ARBA00022692"/>
    </source>
</evidence>
<evidence type="ECO:0000256" key="9">
    <source>
        <dbReference type="ARBA" id="ARBA00023136"/>
    </source>
</evidence>
<evidence type="ECO:0000256" key="1">
    <source>
        <dbReference type="ARBA" id="ARBA00000085"/>
    </source>
</evidence>
<name>A0A6S6TXM2_9BACT</name>
<keyword evidence="7 13" id="KW-0418">Kinase</keyword>
<evidence type="ECO:0000256" key="8">
    <source>
        <dbReference type="ARBA" id="ARBA00022989"/>
    </source>
</evidence>
<dbReference type="SMART" id="SM00387">
    <property type="entry name" value="HATPase_c"/>
    <property type="match status" value="1"/>
</dbReference>
<keyword evidence="5" id="KW-0808">Transferase</keyword>
<comment type="catalytic activity">
    <reaction evidence="1">
        <text>ATP + protein L-histidine = ADP + protein N-phospho-L-histidine.</text>
        <dbReference type="EC" id="2.7.13.3"/>
    </reaction>
</comment>
<feature type="domain" description="Histidine kinase" evidence="11">
    <location>
        <begin position="219"/>
        <end position="412"/>
    </location>
</feature>
<dbReference type="InterPro" id="IPR047994">
    <property type="entry name" value="ArsS-like"/>
</dbReference>
<dbReference type="InterPro" id="IPR003661">
    <property type="entry name" value="HisK_dim/P_dom"/>
</dbReference>
<dbReference type="InterPro" id="IPR036890">
    <property type="entry name" value="HATPase_C_sf"/>
</dbReference>
<sequence length="412" mass="48669">MTLYNKIRIIFLVAVLLLTAFFTAYMYIEKSQKINAMEKRYMQTARIVMKHFREAKRNHNEVDFNEPEFLKIVQNNAFEFVPTLNIESIVKSSEEVLKRSMARTHIKIIRKQSSFYLWVKHRDFELFLKDKSSKKIPFELFVVYFLALSFLVLFYFWLTRSLGSLKVLHKKILSVEKGDLSVSFKSVNQDEIAQVSNAFDDALRKIESLMNSRQLFLRTIMHELKTPIGKGRLLNEFLEDEKKKEQYSMVFERLELLIEEFSKIEKMLSSSYELKLNNYNVQEMIDQALELMIMEEEEIEEKVDIVVVEPLILNTDFELFSLALKNLIDNALKYSNNKKVSIRIYADKIKIENKGKPFMEKLEEFSQPFNSKGNGLGLGLYIVQNIMKMLSLNLNYEYINEKHSFTIFKTNI</sequence>
<gene>
    <name evidence="13" type="ORF">HELGO_WM9731</name>
</gene>
<organism evidence="13">
    <name type="scientific">uncultured Sulfurovum sp</name>
    <dbReference type="NCBI Taxonomy" id="269237"/>
    <lineage>
        <taxon>Bacteria</taxon>
        <taxon>Pseudomonadati</taxon>
        <taxon>Campylobacterota</taxon>
        <taxon>Epsilonproteobacteria</taxon>
        <taxon>Campylobacterales</taxon>
        <taxon>Sulfurovaceae</taxon>
        <taxon>Sulfurovum</taxon>
        <taxon>environmental samples</taxon>
    </lineage>
</organism>
<evidence type="ECO:0000259" key="12">
    <source>
        <dbReference type="PROSITE" id="PS50885"/>
    </source>
</evidence>
<protein>
    <recommendedName>
        <fullName evidence="3">histidine kinase</fullName>
        <ecNumber evidence="3">2.7.13.3</ecNumber>
    </recommendedName>
</protein>
<feature type="domain" description="HAMP" evidence="12">
    <location>
        <begin position="159"/>
        <end position="211"/>
    </location>
</feature>
<dbReference type="PANTHER" id="PTHR45528">
    <property type="entry name" value="SENSOR HISTIDINE KINASE CPXA"/>
    <property type="match status" value="1"/>
</dbReference>
<dbReference type="GO" id="GO:0016020">
    <property type="term" value="C:membrane"/>
    <property type="evidence" value="ECO:0007669"/>
    <property type="project" value="UniProtKB-SubCell"/>
</dbReference>
<proteinExistence type="predicted"/>
<feature type="transmembrane region" description="Helical" evidence="10">
    <location>
        <begin position="138"/>
        <end position="158"/>
    </location>
</feature>
<evidence type="ECO:0000256" key="10">
    <source>
        <dbReference type="SAM" id="Phobius"/>
    </source>
</evidence>
<keyword evidence="9 10" id="KW-0472">Membrane</keyword>
<dbReference type="InterPro" id="IPR003660">
    <property type="entry name" value="HAMP_dom"/>
</dbReference>
<dbReference type="Gene3D" id="1.10.287.130">
    <property type="match status" value="1"/>
</dbReference>
<feature type="transmembrane region" description="Helical" evidence="10">
    <location>
        <begin position="6"/>
        <end position="28"/>
    </location>
</feature>
<dbReference type="EC" id="2.7.13.3" evidence="3"/>
<dbReference type="PANTHER" id="PTHR45528:SF12">
    <property type="entry name" value="SENSOR HISTIDINE KINASE ARSS"/>
    <property type="match status" value="1"/>
</dbReference>
<reference evidence="13" key="1">
    <citation type="submission" date="2020-01" db="EMBL/GenBank/DDBJ databases">
        <authorList>
            <person name="Meier V. D."/>
            <person name="Meier V D."/>
        </authorList>
    </citation>
    <scope>NUCLEOTIDE SEQUENCE</scope>
    <source>
        <strain evidence="13">HLG_WM_MAG_04</strain>
    </source>
</reference>
<keyword evidence="6 10" id="KW-0812">Transmembrane</keyword>
<dbReference type="NCBIfam" id="NF038389">
    <property type="entry name" value="ArsS_fam_HK"/>
    <property type="match status" value="1"/>
</dbReference>
<dbReference type="EMBL" id="CACVAX010000060">
    <property type="protein sequence ID" value="CAA6822897.1"/>
    <property type="molecule type" value="Genomic_DNA"/>
</dbReference>
<keyword evidence="4" id="KW-0597">Phosphoprotein</keyword>
<dbReference type="PROSITE" id="PS50885">
    <property type="entry name" value="HAMP"/>
    <property type="match status" value="1"/>
</dbReference>
<dbReference type="InterPro" id="IPR050398">
    <property type="entry name" value="HssS/ArlS-like"/>
</dbReference>
<dbReference type="CDD" id="cd00082">
    <property type="entry name" value="HisKA"/>
    <property type="match status" value="1"/>
</dbReference>